<keyword evidence="2" id="KW-1133">Transmembrane helix</keyword>
<feature type="transmembrane region" description="Helical" evidence="2">
    <location>
        <begin position="16"/>
        <end position="35"/>
    </location>
</feature>
<accession>A0A316C869</accession>
<evidence type="ECO:0000256" key="1">
    <source>
        <dbReference type="SAM" id="MobiDB-lite"/>
    </source>
</evidence>
<dbReference type="RefSeq" id="WP_244916065.1">
    <property type="nucleotide sequence ID" value="NZ_QGGG01000003.1"/>
</dbReference>
<gene>
    <name evidence="3" type="ORF">C7441_103111</name>
</gene>
<evidence type="ECO:0000256" key="2">
    <source>
        <dbReference type="SAM" id="Phobius"/>
    </source>
</evidence>
<feature type="region of interest" description="Disordered" evidence="1">
    <location>
        <begin position="52"/>
        <end position="106"/>
    </location>
</feature>
<evidence type="ECO:0000313" key="4">
    <source>
        <dbReference type="Proteomes" id="UP000245396"/>
    </source>
</evidence>
<organism evidence="3 4">
    <name type="scientific">Pseudaminobacter salicylatoxidans</name>
    <dbReference type="NCBI Taxonomy" id="93369"/>
    <lineage>
        <taxon>Bacteria</taxon>
        <taxon>Pseudomonadati</taxon>
        <taxon>Pseudomonadota</taxon>
        <taxon>Alphaproteobacteria</taxon>
        <taxon>Hyphomicrobiales</taxon>
        <taxon>Phyllobacteriaceae</taxon>
        <taxon>Pseudaminobacter</taxon>
    </lineage>
</organism>
<protein>
    <recommendedName>
        <fullName evidence="5">Fibronectin attachment protein</fullName>
    </recommendedName>
</protein>
<name>A0A316C869_PSESE</name>
<dbReference type="STRING" id="1192868.GCA_000304395_00889"/>
<dbReference type="EMBL" id="QGGG01000003">
    <property type="protein sequence ID" value="PWJ85256.1"/>
    <property type="molecule type" value="Genomic_DNA"/>
</dbReference>
<dbReference type="AlphaFoldDB" id="A0A316C869"/>
<proteinExistence type="predicted"/>
<reference evidence="3 4" key="1">
    <citation type="submission" date="2018-05" db="EMBL/GenBank/DDBJ databases">
        <title>Genomic Encyclopedia of Type Strains, Phase IV (KMG-IV): sequencing the most valuable type-strain genomes for metagenomic binning, comparative biology and taxonomic classification.</title>
        <authorList>
            <person name="Goeker M."/>
        </authorList>
    </citation>
    <scope>NUCLEOTIDE SEQUENCE [LARGE SCALE GENOMIC DNA]</scope>
    <source>
        <strain evidence="3 4">DSM 6986</strain>
    </source>
</reference>
<sequence length="261" mass="28527">MQTTTRSTSGTLKNRGFATLLWLATAGIFIPGYFISTQQAAALSEIKREELPATPAAPAETQTAPDQAAPPADEQTPSEAPDPDEAEPSQVTPATPHLGEDPNAPLPEIIYDISKLPEPVQNMRQQLLDVARSGDPEKLRALLVTTGDDATQLSVIGLDEDPITFLKDQSGDKNGEEILAIIENLLNAGYVHLEAGTPEEVYAWPYFFGMPLDRLTARQRVELFKIVTAGDYEDMKSYGVYNFYRLGITPEGKWAFFVAGE</sequence>
<keyword evidence="2" id="KW-0472">Membrane</keyword>
<feature type="compositionally biased region" description="Low complexity" evidence="1">
    <location>
        <begin position="52"/>
        <end position="79"/>
    </location>
</feature>
<keyword evidence="4" id="KW-1185">Reference proteome</keyword>
<keyword evidence="2" id="KW-0812">Transmembrane</keyword>
<dbReference type="Proteomes" id="UP000245396">
    <property type="component" value="Unassembled WGS sequence"/>
</dbReference>
<evidence type="ECO:0008006" key="5">
    <source>
        <dbReference type="Google" id="ProtNLM"/>
    </source>
</evidence>
<comment type="caution">
    <text evidence="3">The sequence shown here is derived from an EMBL/GenBank/DDBJ whole genome shotgun (WGS) entry which is preliminary data.</text>
</comment>
<evidence type="ECO:0000313" key="3">
    <source>
        <dbReference type="EMBL" id="PWJ85256.1"/>
    </source>
</evidence>